<dbReference type="OrthoDB" id="10129006at2759"/>
<evidence type="ECO:0000313" key="1">
    <source>
        <dbReference type="EMBL" id="CAF1388766.1"/>
    </source>
</evidence>
<reference evidence="1" key="1">
    <citation type="submission" date="2021-02" db="EMBL/GenBank/DDBJ databases">
        <authorList>
            <person name="Nowell W R."/>
        </authorList>
    </citation>
    <scope>NUCLEOTIDE SEQUENCE</scope>
</reference>
<sequence length="331" mass="38079">MVDVLYSLVDANERFDRLVLDPFYIHDLDITIKPMSNGNSSIDNQILDRICEKILPRIYHQVEKLTVESHSMKRILPTVNFPQLYSLSVVNFQEEVLLQCLTDDSVLRNLLTQQITHLNIDIQDQESRESSEILTNLFALIISLCTRLINLNFCQVLPDRSLPMCVYNLLSTNCISSSLTKLKINVKTFDDCLYLLDGRFDCLSTLIIYVTKISFTSSNIDNTKKLPKLKSFSLTSITYTLVYDMCIIPLLRRMINLEELILYLSLIRFDSTYVDGIQLSDQILIYMPQLNKFTFSINIWVDNKNTIIDLSSNEDIQHSFIGKGYGPVASK</sequence>
<evidence type="ECO:0000313" key="3">
    <source>
        <dbReference type="EMBL" id="CAF1450084.1"/>
    </source>
</evidence>
<dbReference type="Proteomes" id="UP000663889">
    <property type="component" value="Unassembled WGS sequence"/>
</dbReference>
<evidence type="ECO:0000313" key="4">
    <source>
        <dbReference type="Proteomes" id="UP000663864"/>
    </source>
</evidence>
<name>A0A815K6J1_9BILA</name>
<dbReference type="Proteomes" id="UP000663882">
    <property type="component" value="Unassembled WGS sequence"/>
</dbReference>
<dbReference type="AlphaFoldDB" id="A0A815K6J1"/>
<comment type="caution">
    <text evidence="1">The sequence shown here is derived from an EMBL/GenBank/DDBJ whole genome shotgun (WGS) entry which is preliminary data.</text>
</comment>
<dbReference type="EMBL" id="CAJNOU010004662">
    <property type="protein sequence ID" value="CAF1450084.1"/>
    <property type="molecule type" value="Genomic_DNA"/>
</dbReference>
<gene>
    <name evidence="2" type="ORF">RFH988_LOCUS35982</name>
    <name evidence="3" type="ORF">SEV965_LOCUS33643</name>
    <name evidence="1" type="ORF">ZHD862_LOCUS32510</name>
</gene>
<dbReference type="EMBL" id="CAJNOT010003531">
    <property type="protein sequence ID" value="CAF1388766.1"/>
    <property type="molecule type" value="Genomic_DNA"/>
</dbReference>
<evidence type="ECO:0000313" key="2">
    <source>
        <dbReference type="EMBL" id="CAF1431936.1"/>
    </source>
</evidence>
<dbReference type="Proteomes" id="UP000663864">
    <property type="component" value="Unassembled WGS sequence"/>
</dbReference>
<accession>A0A815K6J1</accession>
<proteinExistence type="predicted"/>
<protein>
    <submittedName>
        <fullName evidence="1">Uncharacterized protein</fullName>
    </submittedName>
</protein>
<dbReference type="EMBL" id="CAJNOO010005837">
    <property type="protein sequence ID" value="CAF1431936.1"/>
    <property type="molecule type" value="Genomic_DNA"/>
</dbReference>
<organism evidence="1 4">
    <name type="scientific">Rotaria sordida</name>
    <dbReference type="NCBI Taxonomy" id="392033"/>
    <lineage>
        <taxon>Eukaryota</taxon>
        <taxon>Metazoa</taxon>
        <taxon>Spiralia</taxon>
        <taxon>Gnathifera</taxon>
        <taxon>Rotifera</taxon>
        <taxon>Eurotatoria</taxon>
        <taxon>Bdelloidea</taxon>
        <taxon>Philodinida</taxon>
        <taxon>Philodinidae</taxon>
        <taxon>Rotaria</taxon>
    </lineage>
</organism>